<evidence type="ECO:0000313" key="2">
    <source>
        <dbReference type="Proteomes" id="UP001152795"/>
    </source>
</evidence>
<reference evidence="1" key="1">
    <citation type="submission" date="2020-04" db="EMBL/GenBank/DDBJ databases">
        <authorList>
            <person name="Alioto T."/>
            <person name="Alioto T."/>
            <person name="Gomez Garrido J."/>
        </authorList>
    </citation>
    <scope>NUCLEOTIDE SEQUENCE</scope>
    <source>
        <strain evidence="1">A484AB</strain>
    </source>
</reference>
<evidence type="ECO:0000313" key="1">
    <source>
        <dbReference type="EMBL" id="CAB4032689.1"/>
    </source>
</evidence>
<dbReference type="AlphaFoldDB" id="A0A6S7LIQ3"/>
<organism evidence="1 2">
    <name type="scientific">Paramuricea clavata</name>
    <name type="common">Red gorgonian</name>
    <name type="synonym">Violescent sea-whip</name>
    <dbReference type="NCBI Taxonomy" id="317549"/>
    <lineage>
        <taxon>Eukaryota</taxon>
        <taxon>Metazoa</taxon>
        <taxon>Cnidaria</taxon>
        <taxon>Anthozoa</taxon>
        <taxon>Octocorallia</taxon>
        <taxon>Malacalcyonacea</taxon>
        <taxon>Plexauridae</taxon>
        <taxon>Paramuricea</taxon>
    </lineage>
</organism>
<dbReference type="EMBL" id="CACRXK020018606">
    <property type="protein sequence ID" value="CAB4032689.1"/>
    <property type="molecule type" value="Genomic_DNA"/>
</dbReference>
<protein>
    <submittedName>
        <fullName evidence="1">Uncharacterized protein</fullName>
    </submittedName>
</protein>
<proteinExistence type="predicted"/>
<dbReference type="InterPro" id="IPR040676">
    <property type="entry name" value="DUF5641"/>
</dbReference>
<name>A0A6S7LIQ3_PARCT</name>
<keyword evidence="2" id="KW-1185">Reference proteome</keyword>
<sequence>MESHRINRAKSQPPEVGEIVLIVGEERNRGKWMKGKVTRIVKGVDGVARGVVLLHKGNRLERPLQAICPLEIKSVTAETVEKRKEEPIKPVRERRKAAAMRRPRYSSYQRTMLFEK</sequence>
<dbReference type="Pfam" id="PF18701">
    <property type="entry name" value="DUF5641"/>
    <property type="match status" value="1"/>
</dbReference>
<accession>A0A6S7LIQ3</accession>
<comment type="caution">
    <text evidence="1">The sequence shown here is derived from an EMBL/GenBank/DDBJ whole genome shotgun (WGS) entry which is preliminary data.</text>
</comment>
<dbReference type="Proteomes" id="UP001152795">
    <property type="component" value="Unassembled WGS sequence"/>
</dbReference>
<gene>
    <name evidence="1" type="ORF">PACLA_8A000905</name>
</gene>